<dbReference type="PANTHER" id="PTHR35559:SF1">
    <property type="entry name" value="CHITIN-BINDING TYPE-4 DOMAIN-CONTAINING PROTEIN"/>
    <property type="match status" value="1"/>
</dbReference>
<name>A0A9P3LSU0_9FUNG</name>
<dbReference type="PANTHER" id="PTHR35559">
    <property type="entry name" value="CHITIN-BINDING TYPE-4 DOMAIN-CONTAINING PROTEIN"/>
    <property type="match status" value="1"/>
</dbReference>
<feature type="compositionally biased region" description="Basic and acidic residues" evidence="1">
    <location>
        <begin position="90"/>
        <end position="113"/>
    </location>
</feature>
<accession>A0A9P3LSU0</accession>
<dbReference type="OrthoDB" id="20029at2759"/>
<feature type="compositionally biased region" description="Low complexity" evidence="1">
    <location>
        <begin position="252"/>
        <end position="264"/>
    </location>
</feature>
<keyword evidence="3" id="KW-1185">Reference proteome</keyword>
<proteinExistence type="predicted"/>
<feature type="region of interest" description="Disordered" evidence="1">
    <location>
        <begin position="239"/>
        <end position="327"/>
    </location>
</feature>
<comment type="caution">
    <text evidence="2">The sequence shown here is derived from an EMBL/GenBank/DDBJ whole genome shotgun (WGS) entry which is preliminary data.</text>
</comment>
<dbReference type="EMBL" id="BQFW01000002">
    <property type="protein sequence ID" value="GJJ68950.1"/>
    <property type="molecule type" value="Genomic_DNA"/>
</dbReference>
<evidence type="ECO:0000256" key="1">
    <source>
        <dbReference type="SAM" id="MobiDB-lite"/>
    </source>
</evidence>
<reference evidence="2" key="2">
    <citation type="journal article" date="2022" name="Microbiol. Resour. Announc.">
        <title>Whole-Genome Sequence of Entomortierella parvispora E1425, a Mucoromycotan Fungus Associated with Burkholderiaceae-Related Endosymbiotic Bacteria.</title>
        <authorList>
            <person name="Herlambang A."/>
            <person name="Guo Y."/>
            <person name="Takashima Y."/>
            <person name="Narisawa K."/>
            <person name="Ohta H."/>
            <person name="Nishizawa T."/>
        </authorList>
    </citation>
    <scope>NUCLEOTIDE SEQUENCE</scope>
    <source>
        <strain evidence="2">E1425</strain>
    </source>
</reference>
<feature type="compositionally biased region" description="Basic and acidic residues" evidence="1">
    <location>
        <begin position="268"/>
        <end position="286"/>
    </location>
</feature>
<feature type="compositionally biased region" description="Acidic residues" evidence="1">
    <location>
        <begin position="306"/>
        <end position="315"/>
    </location>
</feature>
<dbReference type="AlphaFoldDB" id="A0A9P3LSU0"/>
<sequence>MHILSSTYAIVAFTTLSTVLQMGPSHSAITGVEAHSWLDCVNWVIKNPSKGLWVAGAGECRGFARRYPKGSEFGTLDHASPSRHYQQKGPHPEKELPCSDHKHGQDVGADETRGNPVSSAYGGKWGEMTTVLVGDELCVRWPAKNHAEKNEDNTVVQINLSKNKDGKDPTQLQLLENTIAKLPYKNCSSASTPDRRPCGGCFKVPPRLSGIYLLQWRWMLNPGEWYTSCADIQIGNSASGSSGVGQIEPIVDNGSDDNGGNSSSSDDDDHKQDDDDNKKKKKNHDDDKDDDDEDDKKKKKKHHDDDNDDDDEDDDDHHGKDKKHKHH</sequence>
<dbReference type="Proteomes" id="UP000827284">
    <property type="component" value="Unassembled WGS sequence"/>
</dbReference>
<protein>
    <submittedName>
        <fullName evidence="2">Uncharacterized protein</fullName>
    </submittedName>
</protein>
<evidence type="ECO:0000313" key="3">
    <source>
        <dbReference type="Proteomes" id="UP000827284"/>
    </source>
</evidence>
<gene>
    <name evidence="2" type="ORF">EMPS_01296</name>
</gene>
<organism evidence="2 3">
    <name type="scientific">Entomortierella parvispora</name>
    <dbReference type="NCBI Taxonomy" id="205924"/>
    <lineage>
        <taxon>Eukaryota</taxon>
        <taxon>Fungi</taxon>
        <taxon>Fungi incertae sedis</taxon>
        <taxon>Mucoromycota</taxon>
        <taxon>Mortierellomycotina</taxon>
        <taxon>Mortierellomycetes</taxon>
        <taxon>Mortierellales</taxon>
        <taxon>Mortierellaceae</taxon>
        <taxon>Entomortierella</taxon>
    </lineage>
</organism>
<evidence type="ECO:0000313" key="2">
    <source>
        <dbReference type="EMBL" id="GJJ68950.1"/>
    </source>
</evidence>
<reference evidence="2" key="1">
    <citation type="submission" date="2021-11" db="EMBL/GenBank/DDBJ databases">
        <authorList>
            <person name="Herlambang A."/>
            <person name="Guo Y."/>
            <person name="Takashima Y."/>
            <person name="Nishizawa T."/>
        </authorList>
    </citation>
    <scope>NUCLEOTIDE SEQUENCE</scope>
    <source>
        <strain evidence="2">E1425</strain>
    </source>
</reference>
<feature type="region of interest" description="Disordered" evidence="1">
    <location>
        <begin position="73"/>
        <end position="116"/>
    </location>
</feature>